<keyword evidence="4" id="KW-1185">Reference proteome</keyword>
<organism evidence="3 4">
    <name type="scientific">Glomus cerebriforme</name>
    <dbReference type="NCBI Taxonomy" id="658196"/>
    <lineage>
        <taxon>Eukaryota</taxon>
        <taxon>Fungi</taxon>
        <taxon>Fungi incertae sedis</taxon>
        <taxon>Mucoromycota</taxon>
        <taxon>Glomeromycotina</taxon>
        <taxon>Glomeromycetes</taxon>
        <taxon>Glomerales</taxon>
        <taxon>Glomeraceae</taxon>
        <taxon>Glomus</taxon>
    </lineage>
</organism>
<reference evidence="3 4" key="1">
    <citation type="submission" date="2018-06" db="EMBL/GenBank/DDBJ databases">
        <title>Comparative genomics reveals the genomic features of Rhizophagus irregularis, R. cerebriforme, R. diaphanum and Gigaspora rosea, and their symbiotic lifestyle signature.</title>
        <authorList>
            <person name="Morin E."/>
            <person name="San Clemente H."/>
            <person name="Chen E.C.H."/>
            <person name="De La Providencia I."/>
            <person name="Hainaut M."/>
            <person name="Kuo A."/>
            <person name="Kohler A."/>
            <person name="Murat C."/>
            <person name="Tang N."/>
            <person name="Roy S."/>
            <person name="Loubradou J."/>
            <person name="Henrissat B."/>
            <person name="Grigoriev I.V."/>
            <person name="Corradi N."/>
            <person name="Roux C."/>
            <person name="Martin F.M."/>
        </authorList>
    </citation>
    <scope>NUCLEOTIDE SEQUENCE [LARGE SCALE GENOMIC DNA]</scope>
    <source>
        <strain evidence="3 4">DAOM 227022</strain>
    </source>
</reference>
<evidence type="ECO:0000313" key="3">
    <source>
        <dbReference type="EMBL" id="RIA88324.1"/>
    </source>
</evidence>
<protein>
    <submittedName>
        <fullName evidence="3">Uncharacterized protein</fullName>
    </submittedName>
</protein>
<dbReference type="OrthoDB" id="2418550at2759"/>
<proteinExistence type="predicted"/>
<dbReference type="PANTHER" id="PTHR35871">
    <property type="entry name" value="EXPRESSED PROTEIN"/>
    <property type="match status" value="1"/>
</dbReference>
<evidence type="ECO:0000256" key="1">
    <source>
        <dbReference type="SAM" id="Coils"/>
    </source>
</evidence>
<dbReference type="Proteomes" id="UP000265703">
    <property type="component" value="Unassembled WGS sequence"/>
</dbReference>
<accession>A0A397SZU5</accession>
<gene>
    <name evidence="3" type="ORF">C1645_739489</name>
</gene>
<name>A0A397SZU5_9GLOM</name>
<feature type="region of interest" description="Disordered" evidence="2">
    <location>
        <begin position="203"/>
        <end position="223"/>
    </location>
</feature>
<dbReference type="STRING" id="658196.A0A397SZU5"/>
<comment type="caution">
    <text evidence="3">The sequence shown here is derived from an EMBL/GenBank/DDBJ whole genome shotgun (WGS) entry which is preliminary data.</text>
</comment>
<feature type="coiled-coil region" evidence="1">
    <location>
        <begin position="19"/>
        <end position="46"/>
    </location>
</feature>
<feature type="compositionally biased region" description="Basic and acidic residues" evidence="2">
    <location>
        <begin position="207"/>
        <end position="219"/>
    </location>
</feature>
<keyword evidence="1" id="KW-0175">Coiled coil</keyword>
<dbReference type="EMBL" id="QKYT01000269">
    <property type="protein sequence ID" value="RIA88324.1"/>
    <property type="molecule type" value="Genomic_DNA"/>
</dbReference>
<dbReference type="AlphaFoldDB" id="A0A397SZU5"/>
<sequence>MNILKKSKRPLTNLGNSCIIRYRKKIKALENQKKNEQTLLQLLSKKSSQENLSNEPWDIDNQNEGYSKLNASQMVAKILNHGVWFARYVRSWAKAFINYGDIPKDNREHHFKGSSLLDDEDIQLKQKDCNLMVKKNGIYVYVDGHEREDVIAYRKEFLETMEGYQSLMPKFIGEECEIQVNSELEDDECLHIFVIHDKTTFQSNDGQKSEWRPKNEQPLRKKGQGQLIHVSDFLTETIRN</sequence>
<dbReference type="PANTHER" id="PTHR35871:SF1">
    <property type="entry name" value="CXC1-LIKE CYSTEINE CLUSTER ASSOCIATED WITH KDZ TRANSPOSASES DOMAIN-CONTAINING PROTEIN"/>
    <property type="match status" value="1"/>
</dbReference>
<evidence type="ECO:0000256" key="2">
    <source>
        <dbReference type="SAM" id="MobiDB-lite"/>
    </source>
</evidence>
<evidence type="ECO:0000313" key="4">
    <source>
        <dbReference type="Proteomes" id="UP000265703"/>
    </source>
</evidence>